<feature type="region of interest" description="Disordered" evidence="1">
    <location>
        <begin position="60"/>
        <end position="110"/>
    </location>
</feature>
<organism evidence="2 3">
    <name type="scientific">Eumeta variegata</name>
    <name type="common">Bagworm moth</name>
    <name type="synonym">Eumeta japonica</name>
    <dbReference type="NCBI Taxonomy" id="151549"/>
    <lineage>
        <taxon>Eukaryota</taxon>
        <taxon>Metazoa</taxon>
        <taxon>Ecdysozoa</taxon>
        <taxon>Arthropoda</taxon>
        <taxon>Hexapoda</taxon>
        <taxon>Insecta</taxon>
        <taxon>Pterygota</taxon>
        <taxon>Neoptera</taxon>
        <taxon>Endopterygota</taxon>
        <taxon>Lepidoptera</taxon>
        <taxon>Glossata</taxon>
        <taxon>Ditrysia</taxon>
        <taxon>Tineoidea</taxon>
        <taxon>Psychidae</taxon>
        <taxon>Oiketicinae</taxon>
        <taxon>Eumeta</taxon>
    </lineage>
</organism>
<feature type="compositionally biased region" description="Basic and acidic residues" evidence="1">
    <location>
        <begin position="60"/>
        <end position="89"/>
    </location>
</feature>
<keyword evidence="3" id="KW-1185">Reference proteome</keyword>
<sequence>MANQSMSFQPSPIEPLVSCAGEHVEPSVLDAVNAVVKEPLEIPNSLRRSVVWYRLTGDRNRMRKRERERESSEKKQTKIGVESRIKIDRVAASSSGRRGPGGAGSGRALRVAGRLSRGAGAGRGSPDKLDAQPAVNLTRLMPRAAFRPFDSPLIIPRSRAVSNGYSLS</sequence>
<accession>A0A4C1UFK1</accession>
<dbReference type="AlphaFoldDB" id="A0A4C1UFK1"/>
<dbReference type="Proteomes" id="UP000299102">
    <property type="component" value="Unassembled WGS sequence"/>
</dbReference>
<evidence type="ECO:0000256" key="1">
    <source>
        <dbReference type="SAM" id="MobiDB-lite"/>
    </source>
</evidence>
<comment type="caution">
    <text evidence="2">The sequence shown here is derived from an EMBL/GenBank/DDBJ whole genome shotgun (WGS) entry which is preliminary data.</text>
</comment>
<dbReference type="EMBL" id="BGZK01000165">
    <property type="protein sequence ID" value="GBP24752.1"/>
    <property type="molecule type" value="Genomic_DNA"/>
</dbReference>
<gene>
    <name evidence="2" type="ORF">EVAR_79599_1</name>
</gene>
<proteinExistence type="predicted"/>
<evidence type="ECO:0000313" key="3">
    <source>
        <dbReference type="Proteomes" id="UP000299102"/>
    </source>
</evidence>
<protein>
    <submittedName>
        <fullName evidence="2">Uncharacterized protein</fullName>
    </submittedName>
</protein>
<evidence type="ECO:0000313" key="2">
    <source>
        <dbReference type="EMBL" id="GBP24752.1"/>
    </source>
</evidence>
<name>A0A4C1UFK1_EUMVA</name>
<reference evidence="2 3" key="1">
    <citation type="journal article" date="2019" name="Commun. Biol.">
        <title>The bagworm genome reveals a unique fibroin gene that provides high tensile strength.</title>
        <authorList>
            <person name="Kono N."/>
            <person name="Nakamura H."/>
            <person name="Ohtoshi R."/>
            <person name="Tomita M."/>
            <person name="Numata K."/>
            <person name="Arakawa K."/>
        </authorList>
    </citation>
    <scope>NUCLEOTIDE SEQUENCE [LARGE SCALE GENOMIC DNA]</scope>
</reference>